<sequence>MLMSWLTVLAGWSPACQAQPAPREGSEMQEKTPVRMMTEAQQVKLMQFVRVGLKWVAGQIPFDEVVRTFGQPKKYEAEGVRMIEYAYDFDDDTMSVTFSYDKLHRIDGKPRLYGMLLKIRDDVYTSIPYETWDRLGLHRLARGESIEAGRTVEGDFFDPIGVKDISGKYPRNYVSFGYRLPTPTDSPFDVGAGFGYLGEWVSEKGGATLSNFRNAVNLRDLGIGRHYLTPEELQQRQLAKRQKYGEMNLCTGMVCPETAIWQAWTSNGPTDAHVVFKDRSFPTARNLTQEEAKEQQRYPTWEHARWMWLNEYNAPEIDL</sequence>
<dbReference type="Proteomes" id="UP000064029">
    <property type="component" value="Unassembled WGS sequence"/>
</dbReference>
<evidence type="ECO:0000313" key="1">
    <source>
        <dbReference type="EMBL" id="KVG68636.1"/>
    </source>
</evidence>
<proteinExistence type="predicted"/>
<accession>A0A103RIW0</accession>
<name>A0A103RIW0_9BURK</name>
<protein>
    <submittedName>
        <fullName evidence="1">Uncharacterized protein</fullName>
    </submittedName>
</protein>
<gene>
    <name evidence="1" type="ORF">WJ33_00360</name>
</gene>
<dbReference type="EMBL" id="LOXM01000111">
    <property type="protein sequence ID" value="KVG68636.1"/>
    <property type="molecule type" value="Genomic_DNA"/>
</dbReference>
<organism evidence="1 2">
    <name type="scientific">Burkholderia ubonensis</name>
    <dbReference type="NCBI Taxonomy" id="101571"/>
    <lineage>
        <taxon>Bacteria</taxon>
        <taxon>Pseudomonadati</taxon>
        <taxon>Pseudomonadota</taxon>
        <taxon>Betaproteobacteria</taxon>
        <taxon>Burkholderiales</taxon>
        <taxon>Burkholderiaceae</taxon>
        <taxon>Burkholderia</taxon>
        <taxon>Burkholderia cepacia complex</taxon>
    </lineage>
</organism>
<dbReference type="AlphaFoldDB" id="A0A103RIW0"/>
<comment type="caution">
    <text evidence="1">The sequence shown here is derived from an EMBL/GenBank/DDBJ whole genome shotgun (WGS) entry which is preliminary data.</text>
</comment>
<reference evidence="1 2" key="1">
    <citation type="submission" date="2015-11" db="EMBL/GenBank/DDBJ databases">
        <title>Expanding the genomic diversity of Burkholderia species for the development of highly accurate diagnostics.</title>
        <authorList>
            <person name="Sahl J."/>
            <person name="Keim P."/>
            <person name="Wagner D."/>
        </authorList>
    </citation>
    <scope>NUCLEOTIDE SEQUENCE [LARGE SCALE GENOMIC DNA]</scope>
    <source>
        <strain evidence="1 2">MSMB2036</strain>
    </source>
</reference>
<evidence type="ECO:0000313" key="2">
    <source>
        <dbReference type="Proteomes" id="UP000064029"/>
    </source>
</evidence>